<organism evidence="1 2">
    <name type="scientific">Vibrio crassostreae</name>
    <dbReference type="NCBI Taxonomy" id="246167"/>
    <lineage>
        <taxon>Bacteria</taxon>
        <taxon>Pseudomonadati</taxon>
        <taxon>Pseudomonadota</taxon>
        <taxon>Gammaproteobacteria</taxon>
        <taxon>Vibrionales</taxon>
        <taxon>Vibrionaceae</taxon>
        <taxon>Vibrio</taxon>
    </lineage>
</organism>
<sequence>MSGLALTCVGQSSHGDVRAQNDHALIAGGNHCLRHAEPRDQSMADCDAQ</sequence>
<dbReference type="GeneID" id="89292481"/>
<name>A0A822MWL2_9VIBR</name>
<dbReference type="Proteomes" id="UP000049495">
    <property type="component" value="Unassembled WGS sequence"/>
</dbReference>
<evidence type="ECO:0000313" key="2">
    <source>
        <dbReference type="Proteomes" id="UP000049495"/>
    </source>
</evidence>
<accession>A0A822MWL2</accession>
<protein>
    <submittedName>
        <fullName evidence="1">Uncharacterized protein</fullName>
    </submittedName>
</protein>
<gene>
    <name evidence="1" type="ORF">VCR5J5_180011</name>
</gene>
<comment type="caution">
    <text evidence="1">The sequence shown here is derived from an EMBL/GenBank/DDBJ whole genome shotgun (WGS) entry which is preliminary data.</text>
</comment>
<dbReference type="RefSeq" id="WP_196374151.1">
    <property type="nucleotide sequence ID" value="NZ_CAWQCV010000045.1"/>
</dbReference>
<proteinExistence type="predicted"/>
<dbReference type="AlphaFoldDB" id="A0A822MWL2"/>
<evidence type="ECO:0000313" key="1">
    <source>
        <dbReference type="EMBL" id="CDT21011.1"/>
    </source>
</evidence>
<dbReference type="EMBL" id="CCJV01000076">
    <property type="protein sequence ID" value="CDT21011.1"/>
    <property type="molecule type" value="Genomic_DNA"/>
</dbReference>
<reference evidence="2" key="1">
    <citation type="submission" date="2014-06" db="EMBL/GenBank/DDBJ databases">
        <authorList>
            <person name="Le Roux Frederique"/>
        </authorList>
    </citation>
    <scope>NUCLEOTIDE SEQUENCE [LARGE SCALE GENOMIC DNA]</scope>
    <source>
        <strain evidence="2">J5-5</strain>
    </source>
</reference>